<dbReference type="EMBL" id="UOFL01000217">
    <property type="protein sequence ID" value="VAW81422.1"/>
    <property type="molecule type" value="Genomic_DNA"/>
</dbReference>
<dbReference type="NCBIfam" id="NF045620">
    <property type="entry name" value="Sfum_1244_fam"/>
    <property type="match status" value="1"/>
</dbReference>
<dbReference type="AlphaFoldDB" id="A0A3B0Z1R1"/>
<evidence type="ECO:0000259" key="2">
    <source>
        <dbReference type="Pfam" id="PF21740"/>
    </source>
</evidence>
<dbReference type="InterPro" id="IPR049199">
    <property type="entry name" value="DUF6866_N"/>
</dbReference>
<feature type="domain" description="DUF6866" evidence="1">
    <location>
        <begin position="16"/>
        <end position="167"/>
    </location>
</feature>
<evidence type="ECO:0000313" key="3">
    <source>
        <dbReference type="EMBL" id="VAW81422.1"/>
    </source>
</evidence>
<accession>A0A3B0Z1R1</accession>
<proteinExistence type="predicted"/>
<dbReference type="InterPro" id="IPR049200">
    <property type="entry name" value="DUF6866_C"/>
</dbReference>
<dbReference type="Pfam" id="PF21739">
    <property type="entry name" value="DUF6866_N"/>
    <property type="match status" value="1"/>
</dbReference>
<evidence type="ECO:0000259" key="1">
    <source>
        <dbReference type="Pfam" id="PF21739"/>
    </source>
</evidence>
<organism evidence="3">
    <name type="scientific">hydrothermal vent metagenome</name>
    <dbReference type="NCBI Taxonomy" id="652676"/>
    <lineage>
        <taxon>unclassified sequences</taxon>
        <taxon>metagenomes</taxon>
        <taxon>ecological metagenomes</taxon>
    </lineage>
</organism>
<reference evidence="3" key="1">
    <citation type="submission" date="2018-06" db="EMBL/GenBank/DDBJ databases">
        <authorList>
            <person name="Zhirakovskaya E."/>
        </authorList>
    </citation>
    <scope>NUCLEOTIDE SEQUENCE</scope>
</reference>
<dbReference type="InterPro" id="IPR054640">
    <property type="entry name" value="Sfum_1244-like"/>
</dbReference>
<protein>
    <submittedName>
        <fullName evidence="3">Uncharacterized protein</fullName>
    </submittedName>
</protein>
<name>A0A3B0Z1R1_9ZZZZ</name>
<feature type="domain" description="DUF6866" evidence="2">
    <location>
        <begin position="172"/>
        <end position="353"/>
    </location>
</feature>
<dbReference type="Pfam" id="PF21740">
    <property type="entry name" value="DUF6866_C"/>
    <property type="match status" value="1"/>
</dbReference>
<sequence>MFTEGEFNINDLIRNLQQVVQQNCDIADAHHASDFSLCVYLLKMREYYRWETGKTYSDELSKNSISEWLCHKETTWETLEEMDLQSIEINNTSYDPYDADQINSEIVKHEYIYSSGLGLNCRPHFFLGTLLEKIEMDGHSIYISGTELARDLPAPPAFSVNKNIFIRKESVKRMVWEKIDEWRLETNHNTAFEKVFSQYDTNKELDKSLDKICDNEIVSMILHEQGELHAQTILGTDWQKMLADLPRSPAHFMVRAVRDHIADCYKTLPELFKQNKTESIHFYFGNFSSIRKKIFPVLIDYYQQWIETDNTAPLLSLLDNAFHHWSKLGKDIIDCWKEFGDNSAPYIEELVKQQSLNKTILNCDTLTNKHE</sequence>
<gene>
    <name evidence="3" type="ORF">MNBD_GAMMA12-2816</name>
</gene>